<dbReference type="AlphaFoldDB" id="A0AAD8C894"/>
<evidence type="ECO:0000256" key="9">
    <source>
        <dbReference type="ARBA" id="ARBA00023034"/>
    </source>
</evidence>
<evidence type="ECO:0000256" key="5">
    <source>
        <dbReference type="ARBA" id="ARBA00022679"/>
    </source>
</evidence>
<feature type="domain" description="Fucosyltransferase C-terminal" evidence="13">
    <location>
        <begin position="244"/>
        <end position="416"/>
    </location>
</feature>
<keyword evidence="5 12" id="KW-0808">Transferase</keyword>
<name>A0AAD8C894_BIOPF</name>
<keyword evidence="10 12" id="KW-0472">Membrane</keyword>
<dbReference type="FunFam" id="3.40.50.11660:FF:000002">
    <property type="entry name" value="Alpha-(1,3)-fucosyltransferase"/>
    <property type="match status" value="1"/>
</dbReference>
<evidence type="ECO:0000256" key="1">
    <source>
        <dbReference type="ARBA" id="ARBA00004323"/>
    </source>
</evidence>
<evidence type="ECO:0000256" key="2">
    <source>
        <dbReference type="ARBA" id="ARBA00004922"/>
    </source>
</evidence>
<dbReference type="PANTHER" id="PTHR48438:SF1">
    <property type="entry name" value="ALPHA-(1,3)-FUCOSYLTRANSFERASE C-RELATED"/>
    <property type="match status" value="1"/>
</dbReference>
<dbReference type="Proteomes" id="UP001233172">
    <property type="component" value="Unassembled WGS sequence"/>
</dbReference>
<comment type="subcellular location">
    <subcellularLocation>
        <location evidence="1">Golgi apparatus membrane</location>
        <topology evidence="1">Single-pass type II membrane protein</topology>
    </subcellularLocation>
    <subcellularLocation>
        <location evidence="12">Golgi apparatus</location>
        <location evidence="12">Golgi stack membrane</location>
        <topology evidence="12">Single-pass type II membrane protein</topology>
    </subcellularLocation>
</comment>
<dbReference type="Pfam" id="PF00852">
    <property type="entry name" value="Glyco_transf_10"/>
    <property type="match status" value="1"/>
</dbReference>
<reference evidence="15" key="1">
    <citation type="journal article" date="2023" name="PLoS Negl. Trop. Dis.">
        <title>A genome sequence for Biomphalaria pfeifferi, the major vector snail for the human-infecting parasite Schistosoma mansoni.</title>
        <authorList>
            <person name="Bu L."/>
            <person name="Lu L."/>
            <person name="Laidemitt M.R."/>
            <person name="Zhang S.M."/>
            <person name="Mutuku M."/>
            <person name="Mkoji G."/>
            <person name="Steinauer M."/>
            <person name="Loker E.S."/>
        </authorList>
    </citation>
    <scope>NUCLEOTIDE SEQUENCE</scope>
    <source>
        <strain evidence="15">KasaAsao</strain>
    </source>
</reference>
<evidence type="ECO:0000256" key="6">
    <source>
        <dbReference type="ARBA" id="ARBA00022692"/>
    </source>
</evidence>
<feature type="domain" description="Fucosyltransferase N-terminal" evidence="14">
    <location>
        <begin position="133"/>
        <end position="224"/>
    </location>
</feature>
<dbReference type="EMBL" id="JASAOG010000007">
    <property type="protein sequence ID" value="KAK0067538.1"/>
    <property type="molecule type" value="Genomic_DNA"/>
</dbReference>
<evidence type="ECO:0000313" key="16">
    <source>
        <dbReference type="Proteomes" id="UP001233172"/>
    </source>
</evidence>
<evidence type="ECO:0000256" key="10">
    <source>
        <dbReference type="ARBA" id="ARBA00023136"/>
    </source>
</evidence>
<evidence type="ECO:0000259" key="13">
    <source>
        <dbReference type="Pfam" id="PF00852"/>
    </source>
</evidence>
<keyword evidence="4 12" id="KW-0328">Glycosyltransferase</keyword>
<dbReference type="EC" id="2.4.1.-" evidence="12"/>
<keyword evidence="16" id="KW-1185">Reference proteome</keyword>
<organism evidence="15 16">
    <name type="scientific">Biomphalaria pfeifferi</name>
    <name type="common">Bloodfluke planorb</name>
    <name type="synonym">Freshwater snail</name>
    <dbReference type="NCBI Taxonomy" id="112525"/>
    <lineage>
        <taxon>Eukaryota</taxon>
        <taxon>Metazoa</taxon>
        <taxon>Spiralia</taxon>
        <taxon>Lophotrochozoa</taxon>
        <taxon>Mollusca</taxon>
        <taxon>Gastropoda</taxon>
        <taxon>Heterobranchia</taxon>
        <taxon>Euthyneura</taxon>
        <taxon>Panpulmonata</taxon>
        <taxon>Hygrophila</taxon>
        <taxon>Lymnaeoidea</taxon>
        <taxon>Planorbidae</taxon>
        <taxon>Biomphalaria</taxon>
    </lineage>
</organism>
<dbReference type="InterPro" id="IPR038577">
    <property type="entry name" value="GT10-like_C_sf"/>
</dbReference>
<dbReference type="InterPro" id="IPR055270">
    <property type="entry name" value="Glyco_tran_10_C"/>
</dbReference>
<dbReference type="SUPFAM" id="SSF53756">
    <property type="entry name" value="UDP-Glycosyltransferase/glycogen phosphorylase"/>
    <property type="match status" value="1"/>
</dbReference>
<comment type="pathway">
    <text evidence="2">Protein modification; protein glycosylation.</text>
</comment>
<dbReference type="GO" id="GO:0000139">
    <property type="term" value="C:Golgi membrane"/>
    <property type="evidence" value="ECO:0007669"/>
    <property type="project" value="UniProtKB-SubCell"/>
</dbReference>
<feature type="transmembrane region" description="Helical" evidence="12">
    <location>
        <begin position="12"/>
        <end position="29"/>
    </location>
</feature>
<gene>
    <name evidence="15" type="ORF">Bpfe_003045</name>
</gene>
<keyword evidence="9 12" id="KW-0333">Golgi apparatus</keyword>
<keyword evidence="7" id="KW-0735">Signal-anchor</keyword>
<reference evidence="15" key="2">
    <citation type="submission" date="2023-04" db="EMBL/GenBank/DDBJ databases">
        <authorList>
            <person name="Bu L."/>
            <person name="Lu L."/>
            <person name="Laidemitt M.R."/>
            <person name="Zhang S.M."/>
            <person name="Mutuku M."/>
            <person name="Mkoji G."/>
            <person name="Steinauer M."/>
            <person name="Loker E.S."/>
        </authorList>
    </citation>
    <scope>NUCLEOTIDE SEQUENCE</scope>
    <source>
        <strain evidence="15">KasaAsao</strain>
        <tissue evidence="15">Whole Snail</tissue>
    </source>
</reference>
<evidence type="ECO:0000256" key="4">
    <source>
        <dbReference type="ARBA" id="ARBA00022676"/>
    </source>
</evidence>
<keyword evidence="11" id="KW-0325">Glycoprotein</keyword>
<dbReference type="InterPro" id="IPR031481">
    <property type="entry name" value="Glyco_tran_10_N"/>
</dbReference>
<keyword evidence="6 12" id="KW-0812">Transmembrane</keyword>
<dbReference type="Pfam" id="PF17039">
    <property type="entry name" value="Glyco_tran_10_N"/>
    <property type="match status" value="1"/>
</dbReference>
<dbReference type="GO" id="GO:0008417">
    <property type="term" value="F:fucosyltransferase activity"/>
    <property type="evidence" value="ECO:0007669"/>
    <property type="project" value="InterPro"/>
</dbReference>
<evidence type="ECO:0000259" key="14">
    <source>
        <dbReference type="Pfam" id="PF17039"/>
    </source>
</evidence>
<dbReference type="PANTHER" id="PTHR48438">
    <property type="entry name" value="ALPHA-(1,3)-FUCOSYLTRANSFERASE C-RELATED"/>
    <property type="match status" value="1"/>
</dbReference>
<evidence type="ECO:0000256" key="3">
    <source>
        <dbReference type="ARBA" id="ARBA00008919"/>
    </source>
</evidence>
<comment type="caution">
    <text evidence="15">The sequence shown here is derived from an EMBL/GenBank/DDBJ whole genome shotgun (WGS) entry which is preliminary data.</text>
</comment>
<dbReference type="Gene3D" id="3.40.50.11660">
    <property type="entry name" value="Glycosyl transferase family 10, C-terminal domain"/>
    <property type="match status" value="1"/>
</dbReference>
<accession>A0AAD8C894</accession>
<dbReference type="InterPro" id="IPR001503">
    <property type="entry name" value="Glyco_trans_10"/>
</dbReference>
<evidence type="ECO:0000313" key="15">
    <source>
        <dbReference type="EMBL" id="KAK0067538.1"/>
    </source>
</evidence>
<sequence length="428" mass="49581">MRIFYSRNLSCFIYIISVMALSSLVLSLLEGVISIRSPFLYDAPLGNEVYINPASSFMGASVYVARPGGPRVASILRHDQGTNHTCNSNQYVECQGVYTPWLAPNGTFGISILNRPSVMKFPQVFDRKEALSVFDLSECLYSNCYFQDTDVFVDTSIVIIFLINLNDHFKLEKRWPHQLYAAYTYETPYYLYPQLMQDPNSYWNSMFNLTISYRTDSDIFEAYGVLRFKPKPIEARPNYYDIAKNKTKSVLWFVSNCDPPSKRNIYVKQMQKIIDVDIFGSCGKPCPTNDRMCSPDIAAHYKFYLAFENAFCKDYVTEKFFKLYAKNTFIVPVVRGGFDYDKYLPTDTFINAAHFKSATDLAQHLKELGDDPIAYSKYLERKDLYELRKDYNMGCQACIFLNTKKYERQIPDLKHWIEHGACHPPRDL</sequence>
<evidence type="ECO:0000256" key="12">
    <source>
        <dbReference type="RuleBase" id="RU003832"/>
    </source>
</evidence>
<proteinExistence type="inferred from homology"/>
<protein>
    <recommendedName>
        <fullName evidence="12">Fucosyltransferase</fullName>
        <ecNumber evidence="12">2.4.1.-</ecNumber>
    </recommendedName>
</protein>
<evidence type="ECO:0000256" key="7">
    <source>
        <dbReference type="ARBA" id="ARBA00022968"/>
    </source>
</evidence>
<evidence type="ECO:0000256" key="11">
    <source>
        <dbReference type="ARBA" id="ARBA00023180"/>
    </source>
</evidence>
<dbReference type="GO" id="GO:0032580">
    <property type="term" value="C:Golgi cisterna membrane"/>
    <property type="evidence" value="ECO:0007669"/>
    <property type="project" value="UniProtKB-SubCell"/>
</dbReference>
<comment type="similarity">
    <text evidence="3 12">Belongs to the glycosyltransferase 10 family.</text>
</comment>
<evidence type="ECO:0000256" key="8">
    <source>
        <dbReference type="ARBA" id="ARBA00022989"/>
    </source>
</evidence>
<keyword evidence="8 12" id="KW-1133">Transmembrane helix</keyword>